<dbReference type="InterPro" id="IPR005467">
    <property type="entry name" value="His_kinase_dom"/>
</dbReference>
<dbReference type="EMBL" id="CP003600">
    <property type="protein sequence ID" value="AFY92437.1"/>
    <property type="molecule type" value="Genomic_DNA"/>
</dbReference>
<dbReference type="InterPro" id="IPR050351">
    <property type="entry name" value="BphY/WalK/GraS-like"/>
</dbReference>
<gene>
    <name evidence="11" type="ORF">Cha6605_1223</name>
</gene>
<dbReference type="InterPro" id="IPR016132">
    <property type="entry name" value="Phyto_chromo_attachment"/>
</dbReference>
<dbReference type="Pfam" id="PF00360">
    <property type="entry name" value="PHY"/>
    <property type="match status" value="1"/>
</dbReference>
<dbReference type="Gene3D" id="3.30.450.40">
    <property type="match status" value="1"/>
</dbReference>
<dbReference type="InterPro" id="IPR036890">
    <property type="entry name" value="HATPase_C_sf"/>
</dbReference>
<feature type="domain" description="Phytochrome chromophore attachment site" evidence="9">
    <location>
        <begin position="145"/>
        <end position="303"/>
    </location>
</feature>
<dbReference type="SMART" id="SM00065">
    <property type="entry name" value="GAF"/>
    <property type="match status" value="1"/>
</dbReference>
<dbReference type="GO" id="GO:0000156">
    <property type="term" value="F:phosphorelay response regulator activity"/>
    <property type="evidence" value="ECO:0007669"/>
    <property type="project" value="TreeGrafter"/>
</dbReference>
<keyword evidence="4" id="KW-0716">Sensory transduction</keyword>
<organism evidence="11 12">
    <name type="scientific">Chamaesiphon minutus (strain ATCC 27169 / PCC 6605)</name>
    <dbReference type="NCBI Taxonomy" id="1173020"/>
    <lineage>
        <taxon>Bacteria</taxon>
        <taxon>Bacillati</taxon>
        <taxon>Cyanobacteriota</taxon>
        <taxon>Cyanophyceae</taxon>
        <taxon>Gomontiellales</taxon>
        <taxon>Chamaesiphonaceae</taxon>
        <taxon>Chamaesiphon</taxon>
    </lineage>
</organism>
<dbReference type="InterPro" id="IPR013654">
    <property type="entry name" value="PAS_2"/>
</dbReference>
<dbReference type="Proteomes" id="UP000010366">
    <property type="component" value="Chromosome"/>
</dbReference>
<dbReference type="SUPFAM" id="SSF55785">
    <property type="entry name" value="PYP-like sensor domain (PAS domain)"/>
    <property type="match status" value="1"/>
</dbReference>
<dbReference type="PATRIC" id="fig|1173020.3.peg.1430"/>
<dbReference type="PROSITE" id="PS50109">
    <property type="entry name" value="HIS_KIN"/>
    <property type="match status" value="1"/>
</dbReference>
<dbReference type="Gene3D" id="3.30.450.20">
    <property type="entry name" value="PAS domain"/>
    <property type="match status" value="1"/>
</dbReference>
<evidence type="ECO:0000313" key="11">
    <source>
        <dbReference type="EMBL" id="AFY92437.1"/>
    </source>
</evidence>
<dbReference type="AlphaFoldDB" id="K9UBG1"/>
<dbReference type="PROSITE" id="PS50046">
    <property type="entry name" value="PHYTOCHROME_2"/>
    <property type="match status" value="1"/>
</dbReference>
<reference evidence="11 12" key="1">
    <citation type="submission" date="2012-05" db="EMBL/GenBank/DDBJ databases">
        <title>Finished chromosome of genome of Chamaesiphon sp. PCC 6605.</title>
        <authorList>
            <consortium name="US DOE Joint Genome Institute"/>
            <person name="Gugger M."/>
            <person name="Coursin T."/>
            <person name="Rippka R."/>
            <person name="Tandeau De Marsac N."/>
            <person name="Huntemann M."/>
            <person name="Wei C.-L."/>
            <person name="Han J."/>
            <person name="Detter J.C."/>
            <person name="Han C."/>
            <person name="Tapia R."/>
            <person name="Chen A."/>
            <person name="Kyrpides N."/>
            <person name="Mavromatis K."/>
            <person name="Markowitz V."/>
            <person name="Szeto E."/>
            <person name="Ivanova N."/>
            <person name="Pagani I."/>
            <person name="Pati A."/>
            <person name="Goodwin L."/>
            <person name="Nordberg H.P."/>
            <person name="Cantor M.N."/>
            <person name="Hua S.X."/>
            <person name="Woyke T."/>
            <person name="Kerfeld C.A."/>
        </authorList>
    </citation>
    <scope>NUCLEOTIDE SEQUENCE [LARGE SCALE GENOMIC DNA]</scope>
    <source>
        <strain evidence="12">ATCC 27169 / PCC 6605</strain>
    </source>
</reference>
<keyword evidence="6 11" id="KW-0418">Kinase</keyword>
<dbReference type="InterPro" id="IPR003661">
    <property type="entry name" value="HisK_dim/P_dom"/>
</dbReference>
<evidence type="ECO:0000259" key="10">
    <source>
        <dbReference type="PROSITE" id="PS50109"/>
    </source>
</evidence>
<dbReference type="GO" id="GO:0006355">
    <property type="term" value="P:regulation of DNA-templated transcription"/>
    <property type="evidence" value="ECO:0007669"/>
    <property type="project" value="InterPro"/>
</dbReference>
<evidence type="ECO:0000256" key="2">
    <source>
        <dbReference type="ARBA" id="ARBA00012438"/>
    </source>
</evidence>
<dbReference type="InterPro" id="IPR013515">
    <property type="entry name" value="Phytochrome_cen-reg"/>
</dbReference>
<protein>
    <recommendedName>
        <fullName evidence="2">histidine kinase</fullName>
        <ecNumber evidence="2">2.7.13.3</ecNumber>
    </recommendedName>
</protein>
<dbReference type="GO" id="GO:0000155">
    <property type="term" value="F:phosphorelay sensor kinase activity"/>
    <property type="evidence" value="ECO:0007669"/>
    <property type="project" value="InterPro"/>
</dbReference>
<keyword evidence="8" id="KW-0675">Receptor</keyword>
<accession>K9UBG1</accession>
<dbReference type="Pfam" id="PF08446">
    <property type="entry name" value="PAS_2"/>
    <property type="match status" value="1"/>
</dbReference>
<evidence type="ECO:0000256" key="4">
    <source>
        <dbReference type="ARBA" id="ARBA00022606"/>
    </source>
</evidence>
<dbReference type="PRINTS" id="PR01033">
    <property type="entry name" value="PHYTOCHROME"/>
</dbReference>
<sequence>MTYQAVDLTNCDREQIHIPGLIQPHGVLLVLQEPDLTIVQVSSNTLESIGHPPKDLLGKPLLALLTAKQIATIRQCLSEDFESVNPLDISIKRAAKLLKFDGIVHRQQALIILELEPKQKSQKADFVEFYQRVKGAITKIQKAPTLLEMSEAVVKEVRKVTGFDRVMVYQFDAEGAGRAIAEARAHALTPYLGLHYPPTDIPKQAKELYTLNWLRLIPDSTYESVALVPAHNLVENRPTDLSLSVLRSVSPLHLEYLSNMGVGASMSISPIQDQKLWGLIACHHSTPRHVPYNVRTICEFVGQVMSVELTNKENHEDLDYKMSLKSLQGKLVESLSQSERFLDGLLQLDSNLLDLVSASGAAICAGDQIICVGQTPPETELPALRDWVKTQIQHNLFETRSLAQLYPAAASFKAVASGVLVLEISAFHQNYILWFRPEVIQTVNWGGNPNKPVEITDDGETRLSPRKSFERWQETVQGCSLLWRACEIEIVTELRSLIVGVILKQADDLAEINLELERSNSELDSFAYIASHDLKEPLRGIHNYSNILMEDYARVLDADGVDKLNTVVRLTQRMEDLINSLLHYSRLGRAELSRQPTNLAEVVRQAIDTLRISQPQSSIEFRLPRSLPTISCDRTQISELFTNLLTNAIKYNDKAEKWVEIGCKERSTRNLDRATPTLVSD</sequence>
<keyword evidence="5" id="KW-0808">Transferase</keyword>
<evidence type="ECO:0000256" key="1">
    <source>
        <dbReference type="ARBA" id="ARBA00000085"/>
    </source>
</evidence>
<evidence type="ECO:0000313" key="12">
    <source>
        <dbReference type="Proteomes" id="UP000010366"/>
    </source>
</evidence>
<dbReference type="PANTHER" id="PTHR42878:SF15">
    <property type="entry name" value="BACTERIOPHYTOCHROME"/>
    <property type="match status" value="1"/>
</dbReference>
<name>K9UBG1_CHAP6</name>
<comment type="catalytic activity">
    <reaction evidence="1">
        <text>ATP + protein L-histidine = ADP + protein N-phospho-L-histidine.</text>
        <dbReference type="EC" id="2.7.13.3"/>
    </reaction>
</comment>
<dbReference type="SUPFAM" id="SSF55874">
    <property type="entry name" value="ATPase domain of HSP90 chaperone/DNA topoisomerase II/histidine kinase"/>
    <property type="match status" value="1"/>
</dbReference>
<dbReference type="HOGENOM" id="CLU_000445_50_1_3"/>
<dbReference type="InterPro" id="IPR001294">
    <property type="entry name" value="Phytochrome"/>
</dbReference>
<keyword evidence="12" id="KW-1185">Reference proteome</keyword>
<dbReference type="SMART" id="SM00388">
    <property type="entry name" value="HisKA"/>
    <property type="match status" value="1"/>
</dbReference>
<dbReference type="CDD" id="cd00082">
    <property type="entry name" value="HisKA"/>
    <property type="match status" value="1"/>
</dbReference>
<dbReference type="Gene3D" id="3.30.565.10">
    <property type="entry name" value="Histidine kinase-like ATPase, C-terminal domain"/>
    <property type="match status" value="1"/>
</dbReference>
<dbReference type="InterPro" id="IPR029016">
    <property type="entry name" value="GAF-like_dom_sf"/>
</dbReference>
<dbReference type="InterPro" id="IPR043150">
    <property type="entry name" value="Phytochrome_PHY_sf"/>
</dbReference>
<dbReference type="KEGG" id="cmp:Cha6605_1223"/>
<dbReference type="GO" id="GO:0030295">
    <property type="term" value="F:protein kinase activator activity"/>
    <property type="evidence" value="ECO:0007669"/>
    <property type="project" value="TreeGrafter"/>
</dbReference>
<dbReference type="InterPro" id="IPR035965">
    <property type="entry name" value="PAS-like_dom_sf"/>
</dbReference>
<evidence type="ECO:0000256" key="6">
    <source>
        <dbReference type="ARBA" id="ARBA00022777"/>
    </source>
</evidence>
<dbReference type="Gene3D" id="1.10.287.130">
    <property type="match status" value="1"/>
</dbReference>
<dbReference type="GO" id="GO:0009584">
    <property type="term" value="P:detection of visible light"/>
    <property type="evidence" value="ECO:0007669"/>
    <property type="project" value="InterPro"/>
</dbReference>
<dbReference type="RefSeq" id="WP_015158623.1">
    <property type="nucleotide sequence ID" value="NC_019697.1"/>
</dbReference>
<dbReference type="InterPro" id="IPR003018">
    <property type="entry name" value="GAF"/>
</dbReference>
<evidence type="ECO:0000256" key="8">
    <source>
        <dbReference type="ARBA" id="ARBA00023170"/>
    </source>
</evidence>
<dbReference type="Gene3D" id="3.30.450.270">
    <property type="match status" value="1"/>
</dbReference>
<dbReference type="Pfam" id="PF00512">
    <property type="entry name" value="HisKA"/>
    <property type="match status" value="1"/>
</dbReference>
<dbReference type="Pfam" id="PF01590">
    <property type="entry name" value="GAF"/>
    <property type="match status" value="1"/>
</dbReference>
<dbReference type="OrthoDB" id="9760752at2"/>
<evidence type="ECO:0000259" key="9">
    <source>
        <dbReference type="PROSITE" id="PS50046"/>
    </source>
</evidence>
<keyword evidence="7" id="KW-0157">Chromophore</keyword>
<keyword evidence="3" id="KW-0600">Photoreceptor protein</keyword>
<evidence type="ECO:0000256" key="3">
    <source>
        <dbReference type="ARBA" id="ARBA00022543"/>
    </source>
</evidence>
<dbReference type="SUPFAM" id="SSF47384">
    <property type="entry name" value="Homodimeric domain of signal transducing histidine kinase"/>
    <property type="match status" value="1"/>
</dbReference>
<dbReference type="eggNOG" id="COG4251">
    <property type="taxonomic scope" value="Bacteria"/>
</dbReference>
<feature type="domain" description="Histidine kinase" evidence="10">
    <location>
        <begin position="529"/>
        <end position="681"/>
    </location>
</feature>
<dbReference type="PANTHER" id="PTHR42878">
    <property type="entry name" value="TWO-COMPONENT HISTIDINE KINASE"/>
    <property type="match status" value="1"/>
</dbReference>
<dbReference type="InterPro" id="IPR036097">
    <property type="entry name" value="HisK_dim/P_sf"/>
</dbReference>
<proteinExistence type="predicted"/>
<dbReference type="GO" id="GO:0007234">
    <property type="term" value="P:osmosensory signaling via phosphorelay pathway"/>
    <property type="evidence" value="ECO:0007669"/>
    <property type="project" value="TreeGrafter"/>
</dbReference>
<evidence type="ECO:0000256" key="7">
    <source>
        <dbReference type="ARBA" id="ARBA00022991"/>
    </source>
</evidence>
<evidence type="ECO:0000256" key="5">
    <source>
        <dbReference type="ARBA" id="ARBA00022679"/>
    </source>
</evidence>
<dbReference type="EC" id="2.7.13.3" evidence="2"/>
<dbReference type="GO" id="GO:0009881">
    <property type="term" value="F:photoreceptor activity"/>
    <property type="evidence" value="ECO:0007669"/>
    <property type="project" value="UniProtKB-KW"/>
</dbReference>
<dbReference type="SUPFAM" id="SSF55781">
    <property type="entry name" value="GAF domain-like"/>
    <property type="match status" value="2"/>
</dbReference>
<dbReference type="STRING" id="1173020.Cha6605_1223"/>